<dbReference type="PANTHER" id="PTHR11697:SF230">
    <property type="entry name" value="ZINC FINGER, MYM DOMAIN CONTAINING 1"/>
    <property type="match status" value="1"/>
</dbReference>
<feature type="compositionally biased region" description="Polar residues" evidence="1">
    <location>
        <begin position="10"/>
        <end position="20"/>
    </location>
</feature>
<dbReference type="Proteomes" id="UP000032141">
    <property type="component" value="Chromosome C1"/>
</dbReference>
<dbReference type="PANTHER" id="PTHR11697">
    <property type="entry name" value="GENERAL TRANSCRIPTION FACTOR 2-RELATED ZINC FINGER PROTEIN"/>
    <property type="match status" value="1"/>
</dbReference>
<dbReference type="InterPro" id="IPR012337">
    <property type="entry name" value="RNaseH-like_sf"/>
</dbReference>
<evidence type="ECO:0000313" key="4">
    <source>
        <dbReference type="Proteomes" id="UP000032141"/>
    </source>
</evidence>
<evidence type="ECO:0000313" key="3">
    <source>
        <dbReference type="EnsemblPlants" id="Bo1g041800.1"/>
    </source>
</evidence>
<sequence length="824" mass="94651">MERYYKKASVSPSDNTSPSDNIGDLPWDPAKRKSIKDYHANQVDEVRRKYLLRGPCQPLGHNFEKKLISGKMRRFNPAWFELYGNWLEYSVSEEKAYCLCCYLFRDDGYSGFVKDGFSSWNKPDRLSFHVGDFNSSHNNDVKKCDDLMNQGQSIVHALYKKTNSMKNEYRIRLNASIDVSRYLLRQGLAFRGHREGEGSSNKGNFLELLKYTADHNDVIKKVVLENAPGNNKMVSSEIQKDIVNAFAEEVVKSVIEEIDNGVFGLLVDESADVSDKEQMGVVFRFVDKNGAVKERFVGVVHVKETSSLSLKHAIDELLAKENNSAYYVHCFAHQLQLVVVAVAKKIFDIADFFDMVSTLLNVVGASCKRKDVVRERYREEINARIASGDINTGKGLNQEISFQRPGATRWGSHYKTLLRLVGLFSTIIKVLEYIEVEAADDSKRRQAYGLLKYVQTFDCVIYMHLMLLILGICENLSMALQNKDQDILNAMSLVESTKRELQRVRDDGWDSLMLAVSSFCEKHDTEILSMDEGFIDSKRPRKKTNITNMHHYKVNCFNAALDLQLQEFNDRFTEVNTELLTCMASLNHVGAFLGFDKSKLVKLAKFYPDDFSFMECISLEQQLGIFIDNVRHDQRFKDLKSLGDLALMMVETHKYIAHPLVYRLLKLVLTLSVATASVERCFSAMKLVKTALRNRMGDHFLSDYLICFIEKELLDDVTNEEPLVFFTFFFHKPTIEFLEVDGRRLYRADLWSDLMFVSFGQDLYAVAEDCGADRIKKEASRDKSKKGIAGERRLVLWYLMMYGHEDAMHKRLKKLLRGSRATEK</sequence>
<dbReference type="InterPro" id="IPR006580">
    <property type="entry name" value="Znf_TTF"/>
</dbReference>
<feature type="region of interest" description="Disordered" evidence="1">
    <location>
        <begin position="1"/>
        <end position="27"/>
    </location>
</feature>
<dbReference type="InterPro" id="IPR055298">
    <property type="entry name" value="AtLOH3-like"/>
</dbReference>
<reference evidence="3" key="2">
    <citation type="submission" date="2015-03" db="UniProtKB">
        <authorList>
            <consortium name="EnsemblPlants"/>
        </authorList>
    </citation>
    <scope>IDENTIFICATION</scope>
</reference>
<reference evidence="3 4" key="1">
    <citation type="journal article" date="2014" name="Genome Biol.">
        <title>Transcriptome and methylome profiling reveals relics of genome dominance in the mesopolyploid Brassica oleracea.</title>
        <authorList>
            <person name="Parkin I.A."/>
            <person name="Koh C."/>
            <person name="Tang H."/>
            <person name="Robinson S.J."/>
            <person name="Kagale S."/>
            <person name="Clarke W.E."/>
            <person name="Town C.D."/>
            <person name="Nixon J."/>
            <person name="Krishnakumar V."/>
            <person name="Bidwell S.L."/>
            <person name="Denoeud F."/>
            <person name="Belcram H."/>
            <person name="Links M.G."/>
            <person name="Just J."/>
            <person name="Clarke C."/>
            <person name="Bender T."/>
            <person name="Huebert T."/>
            <person name="Mason A.S."/>
            <person name="Pires J.C."/>
            <person name="Barker G."/>
            <person name="Moore J."/>
            <person name="Walley P.G."/>
            <person name="Manoli S."/>
            <person name="Batley J."/>
            <person name="Edwards D."/>
            <person name="Nelson M.N."/>
            <person name="Wang X."/>
            <person name="Paterson A.H."/>
            <person name="King G."/>
            <person name="Bancroft I."/>
            <person name="Chalhoub B."/>
            <person name="Sharpe A.G."/>
        </authorList>
    </citation>
    <scope>NUCLEOTIDE SEQUENCE</scope>
    <source>
        <strain evidence="3 4">cv. TO1000</strain>
    </source>
</reference>
<dbReference type="Gramene" id="Bo1g041800.1">
    <property type="protein sequence ID" value="Bo1g041800.1"/>
    <property type="gene ID" value="Bo1g041800"/>
</dbReference>
<dbReference type="Pfam" id="PF05699">
    <property type="entry name" value="Dimer_Tnp_hAT"/>
    <property type="match status" value="1"/>
</dbReference>
<dbReference type="EnsemblPlants" id="Bo1g041800.1">
    <property type="protein sequence ID" value="Bo1g041800.1"/>
    <property type="gene ID" value="Bo1g041800"/>
</dbReference>
<evidence type="ECO:0000259" key="2">
    <source>
        <dbReference type="SMART" id="SM00597"/>
    </source>
</evidence>
<dbReference type="eggNOG" id="ENOG502QSU3">
    <property type="taxonomic scope" value="Eukaryota"/>
</dbReference>
<accession>A0A0D3A6H3</accession>
<dbReference type="GO" id="GO:0046983">
    <property type="term" value="F:protein dimerization activity"/>
    <property type="evidence" value="ECO:0007669"/>
    <property type="project" value="InterPro"/>
</dbReference>
<organism evidence="3 4">
    <name type="scientific">Brassica oleracea var. oleracea</name>
    <dbReference type="NCBI Taxonomy" id="109376"/>
    <lineage>
        <taxon>Eukaryota</taxon>
        <taxon>Viridiplantae</taxon>
        <taxon>Streptophyta</taxon>
        <taxon>Embryophyta</taxon>
        <taxon>Tracheophyta</taxon>
        <taxon>Spermatophyta</taxon>
        <taxon>Magnoliopsida</taxon>
        <taxon>eudicotyledons</taxon>
        <taxon>Gunneridae</taxon>
        <taxon>Pentapetalae</taxon>
        <taxon>rosids</taxon>
        <taxon>malvids</taxon>
        <taxon>Brassicales</taxon>
        <taxon>Brassicaceae</taxon>
        <taxon>Brassiceae</taxon>
        <taxon>Brassica</taxon>
    </lineage>
</organism>
<proteinExistence type="predicted"/>
<name>A0A0D3A6H3_BRAOL</name>
<protein>
    <recommendedName>
        <fullName evidence="2">TTF-type domain-containing protein</fullName>
    </recommendedName>
</protein>
<dbReference type="Pfam" id="PF14291">
    <property type="entry name" value="DUF4371"/>
    <property type="match status" value="1"/>
</dbReference>
<evidence type="ECO:0000256" key="1">
    <source>
        <dbReference type="SAM" id="MobiDB-lite"/>
    </source>
</evidence>
<dbReference type="InterPro" id="IPR008906">
    <property type="entry name" value="HATC_C_dom"/>
</dbReference>
<dbReference type="AlphaFoldDB" id="A0A0D3A6H3"/>
<dbReference type="SMART" id="SM00597">
    <property type="entry name" value="ZnF_TTF"/>
    <property type="match status" value="1"/>
</dbReference>
<keyword evidence="4" id="KW-1185">Reference proteome</keyword>
<dbReference type="SUPFAM" id="SSF53098">
    <property type="entry name" value="Ribonuclease H-like"/>
    <property type="match status" value="1"/>
</dbReference>
<dbReference type="OMA" id="HERQINY"/>
<feature type="domain" description="TTF-type" evidence="2">
    <location>
        <begin position="71"/>
        <end position="160"/>
    </location>
</feature>
<dbReference type="InterPro" id="IPR025398">
    <property type="entry name" value="DUF4371"/>
</dbReference>
<dbReference type="HOGENOM" id="CLU_006175_5_3_1"/>